<feature type="binding site" evidence="6">
    <location>
        <position position="236"/>
    </location>
    <ligand>
        <name>NADP(+)</name>
        <dbReference type="ChEBI" id="CHEBI:58349"/>
    </ligand>
</feature>
<dbReference type="HOGENOM" id="CLU_044063_4_1_2"/>
<dbReference type="GO" id="GO:0008652">
    <property type="term" value="P:amino acid biosynthetic process"/>
    <property type="evidence" value="ECO:0007669"/>
    <property type="project" value="UniProtKB-KW"/>
</dbReference>
<dbReference type="PATRIC" id="fig|634498.28.peg.1246"/>
<organism evidence="10 11">
    <name type="scientific">Methanobrevibacter ruminantium (strain ATCC 35063 / DSM 1093 / JCM 13430 / OCM 146 / M1)</name>
    <name type="common">Methanobacterium ruminantium</name>
    <dbReference type="NCBI Taxonomy" id="634498"/>
    <lineage>
        <taxon>Archaea</taxon>
        <taxon>Methanobacteriati</taxon>
        <taxon>Methanobacteriota</taxon>
        <taxon>Methanomada group</taxon>
        <taxon>Methanobacteria</taxon>
        <taxon>Methanobacteriales</taxon>
        <taxon>Methanobacteriaceae</taxon>
        <taxon>Methanobrevibacter</taxon>
    </lineage>
</organism>
<evidence type="ECO:0000259" key="8">
    <source>
        <dbReference type="Pfam" id="PF08501"/>
    </source>
</evidence>
<evidence type="ECO:0000256" key="1">
    <source>
        <dbReference type="ARBA" id="ARBA00012962"/>
    </source>
</evidence>
<dbReference type="eggNOG" id="arCOG01033">
    <property type="taxonomic scope" value="Archaea"/>
</dbReference>
<dbReference type="CDD" id="cd01065">
    <property type="entry name" value="NAD_bind_Shikimate_DH"/>
    <property type="match status" value="1"/>
</dbReference>
<dbReference type="SUPFAM" id="SSF53223">
    <property type="entry name" value="Aminoacid dehydrogenase-like, N-terminal domain"/>
    <property type="match status" value="1"/>
</dbReference>
<dbReference type="InterPro" id="IPR006151">
    <property type="entry name" value="Shikm_DH/Glu-tRNA_Rdtase"/>
</dbReference>
<feature type="binding site" evidence="6">
    <location>
        <position position="266"/>
    </location>
    <ligand>
        <name>shikimate</name>
        <dbReference type="ChEBI" id="CHEBI:36208"/>
    </ligand>
</feature>
<keyword evidence="3 6" id="KW-0521">NADP</keyword>
<dbReference type="NCBIfam" id="NF001314">
    <property type="entry name" value="PRK00258.2-2"/>
    <property type="match status" value="1"/>
</dbReference>
<dbReference type="InterPro" id="IPR013708">
    <property type="entry name" value="Shikimate_DH-bd_N"/>
</dbReference>
<reference evidence="10 11" key="1">
    <citation type="journal article" date="2010" name="PLoS ONE">
        <title>The genome sequence of the rumen methanogen Methanobrevibacter ruminantium reveals new possibilities for controlling ruminant methane emissions.</title>
        <authorList>
            <person name="Leahy S.C."/>
            <person name="Kelly W.J."/>
            <person name="Altermann E."/>
            <person name="Ronimus R.S."/>
            <person name="Yeoman C.J."/>
            <person name="Pacheco D.M."/>
            <person name="Li D."/>
            <person name="Kong Z."/>
            <person name="McTavish S."/>
            <person name="Sang C."/>
            <person name="Lambie S.C."/>
            <person name="Janssen P.H."/>
            <person name="Dey D."/>
            <person name="Attwood G.T."/>
        </authorList>
    </citation>
    <scope>NUCLEOTIDE SEQUENCE [LARGE SCALE GENOMIC DNA]</scope>
    <source>
        <strain evidence="11">ATCC 35063 / DSM 1093 / JCM 13430 / OCM 146 / M1</strain>
    </source>
</reference>
<feature type="binding site" evidence="6">
    <location>
        <position position="259"/>
    </location>
    <ligand>
        <name>NADP(+)</name>
        <dbReference type="ChEBI" id="CHEBI:58349"/>
    </ligand>
</feature>
<dbReference type="STRING" id="634498.mru_1244"/>
<dbReference type="Gene3D" id="3.40.50.10860">
    <property type="entry name" value="Leucine Dehydrogenase, chain A, domain 1"/>
    <property type="match status" value="1"/>
</dbReference>
<feature type="active site" description="Proton acceptor" evidence="6">
    <location>
        <position position="70"/>
    </location>
</feature>
<dbReference type="InterPro" id="IPR036291">
    <property type="entry name" value="NAD(P)-bd_dom_sf"/>
</dbReference>
<comment type="similarity">
    <text evidence="6">Belongs to the shikimate dehydrogenase family.</text>
</comment>
<feature type="binding site" evidence="6">
    <location>
        <position position="111"/>
    </location>
    <ligand>
        <name>shikimate</name>
        <dbReference type="ChEBI" id="CHEBI:36208"/>
    </ligand>
</feature>
<dbReference type="OrthoDB" id="8744at2157"/>
<dbReference type="PANTHER" id="PTHR21089:SF1">
    <property type="entry name" value="BIFUNCTIONAL 3-DEHYDROQUINATE DEHYDRATASE_SHIKIMATE DEHYDROGENASE, CHLOROPLASTIC"/>
    <property type="match status" value="1"/>
</dbReference>
<dbReference type="GO" id="GO:0009073">
    <property type="term" value="P:aromatic amino acid family biosynthetic process"/>
    <property type="evidence" value="ECO:0007669"/>
    <property type="project" value="UniProtKB-KW"/>
</dbReference>
<evidence type="ECO:0000256" key="2">
    <source>
        <dbReference type="ARBA" id="ARBA00022605"/>
    </source>
</evidence>
<dbReference type="AlphaFoldDB" id="D3E3I3"/>
<comment type="pathway">
    <text evidence="6">Metabolic intermediate biosynthesis; chorismate biosynthesis; chorismate from D-erythrose 4-phosphate and phosphoenolpyruvate: step 4/7.</text>
</comment>
<dbReference type="GO" id="GO:0019632">
    <property type="term" value="P:shikimate metabolic process"/>
    <property type="evidence" value="ECO:0007669"/>
    <property type="project" value="InterPro"/>
</dbReference>
<comment type="subunit">
    <text evidence="6">Homodimer.</text>
</comment>
<feature type="binding site" evidence="6">
    <location>
        <position position="238"/>
    </location>
    <ligand>
        <name>shikimate</name>
        <dbReference type="ChEBI" id="CHEBI:36208"/>
    </ligand>
</feature>
<dbReference type="Pfam" id="PF01488">
    <property type="entry name" value="Shikimate_DH"/>
    <property type="match status" value="1"/>
</dbReference>
<comment type="caution">
    <text evidence="6">Lacks conserved residue(s) required for the propagation of feature annotation.</text>
</comment>
<dbReference type="InterPro" id="IPR041121">
    <property type="entry name" value="SDH_C"/>
</dbReference>
<gene>
    <name evidence="6 10" type="primary">aroE</name>
    <name evidence="10" type="ordered locus">mru_1244</name>
</gene>
<dbReference type="EMBL" id="CP001719">
    <property type="protein sequence ID" value="ADC47094.1"/>
    <property type="molecule type" value="Genomic_DNA"/>
</dbReference>
<dbReference type="Proteomes" id="UP000008680">
    <property type="component" value="Chromosome"/>
</dbReference>
<evidence type="ECO:0000313" key="11">
    <source>
        <dbReference type="Proteomes" id="UP000008680"/>
    </source>
</evidence>
<feature type="binding site" evidence="6">
    <location>
        <begin position="134"/>
        <end position="138"/>
    </location>
    <ligand>
        <name>NADP(+)</name>
        <dbReference type="ChEBI" id="CHEBI:58349"/>
    </ligand>
</feature>
<sequence length="298" mass="33012">MVDGKTKILGVIGDPIEHTFSPAMQNAGLEALNLNYIYLPFHVKSDNLNSAIEGAKTLGIRGLNVTIPHKREVITCLDEVDPIANMIGAVNTIKFDYDENEGISTKGYNTDAYGCLRAIEEKASVKDKKITIVGAGGASRAIAFQMASSDIGELSILNRNFNKAESLANDIKSNLKQLNDNFNLNINAYDMDSLKREIQESEILIDTTPIGMYPNINDKPIASADMMHDDLIVNDIVYTPMETSLIKEAKKANAEVVYGYKMLLYQGIRSFEIWLGEEAPVKEMENALLKVFRHLNGF</sequence>
<evidence type="ECO:0000256" key="5">
    <source>
        <dbReference type="ARBA" id="ARBA00023141"/>
    </source>
</evidence>
<dbReference type="InterPro" id="IPR011342">
    <property type="entry name" value="Shikimate_DH"/>
</dbReference>
<feature type="binding site" evidence="6">
    <location>
        <begin position="19"/>
        <end position="21"/>
    </location>
    <ligand>
        <name>shikimate</name>
        <dbReference type="ChEBI" id="CHEBI:36208"/>
    </ligand>
</feature>
<dbReference type="EC" id="1.1.1.25" evidence="1 6"/>
<keyword evidence="2 6" id="KW-0028">Amino-acid biosynthesis</keyword>
<dbReference type="HAMAP" id="MF_00222">
    <property type="entry name" value="Shikimate_DH_AroE"/>
    <property type="match status" value="1"/>
</dbReference>
<keyword evidence="11" id="KW-1185">Reference proteome</keyword>
<feature type="domain" description="Shikimate dehydrogenase substrate binding N-terminal" evidence="8">
    <location>
        <begin position="11"/>
        <end position="93"/>
    </location>
</feature>
<name>D3E3I3_METRM</name>
<dbReference type="InterPro" id="IPR022893">
    <property type="entry name" value="Shikimate_DH_fam"/>
</dbReference>
<evidence type="ECO:0000259" key="9">
    <source>
        <dbReference type="Pfam" id="PF18317"/>
    </source>
</evidence>
<keyword evidence="5 6" id="KW-0057">Aromatic amino acid biosynthesis</keyword>
<comment type="catalytic activity">
    <reaction evidence="6">
        <text>shikimate + NADP(+) = 3-dehydroshikimate + NADPH + H(+)</text>
        <dbReference type="Rhea" id="RHEA:17737"/>
        <dbReference type="ChEBI" id="CHEBI:15378"/>
        <dbReference type="ChEBI" id="CHEBI:16630"/>
        <dbReference type="ChEBI" id="CHEBI:36208"/>
        <dbReference type="ChEBI" id="CHEBI:57783"/>
        <dbReference type="ChEBI" id="CHEBI:58349"/>
        <dbReference type="EC" id="1.1.1.25"/>
    </reaction>
</comment>
<dbReference type="GeneID" id="8770895"/>
<dbReference type="GO" id="GO:0004764">
    <property type="term" value="F:shikimate 3-dehydrogenase (NADP+) activity"/>
    <property type="evidence" value="ECO:0007669"/>
    <property type="project" value="UniProtKB-UniRule"/>
</dbReference>
<dbReference type="GO" id="GO:0050661">
    <property type="term" value="F:NADP binding"/>
    <property type="evidence" value="ECO:0007669"/>
    <property type="project" value="InterPro"/>
</dbReference>
<dbReference type="NCBIfam" id="TIGR00507">
    <property type="entry name" value="aroE"/>
    <property type="match status" value="1"/>
</dbReference>
<feature type="domain" description="Quinate/shikimate 5-dehydrogenase/glutamyl-tRNA reductase" evidence="7">
    <location>
        <begin position="123"/>
        <end position="208"/>
    </location>
</feature>
<dbReference type="RefSeq" id="WP_012956043.1">
    <property type="nucleotide sequence ID" value="NC_013790.1"/>
</dbReference>
<dbReference type="Gene3D" id="3.40.50.720">
    <property type="entry name" value="NAD(P)-binding Rossmann-like Domain"/>
    <property type="match status" value="1"/>
</dbReference>
<feature type="binding site" evidence="6">
    <location>
        <position position="66"/>
    </location>
    <ligand>
        <name>shikimate</name>
        <dbReference type="ChEBI" id="CHEBI:36208"/>
    </ligand>
</feature>
<accession>D3E3I3</accession>
<evidence type="ECO:0000256" key="3">
    <source>
        <dbReference type="ARBA" id="ARBA00022857"/>
    </source>
</evidence>
<dbReference type="PANTHER" id="PTHR21089">
    <property type="entry name" value="SHIKIMATE DEHYDROGENASE"/>
    <property type="match status" value="1"/>
</dbReference>
<dbReference type="UniPathway" id="UPA00053">
    <property type="reaction ID" value="UER00087"/>
</dbReference>
<evidence type="ECO:0000256" key="4">
    <source>
        <dbReference type="ARBA" id="ARBA00023002"/>
    </source>
</evidence>
<dbReference type="Pfam" id="PF08501">
    <property type="entry name" value="Shikimate_dh_N"/>
    <property type="match status" value="1"/>
</dbReference>
<evidence type="ECO:0000256" key="6">
    <source>
        <dbReference type="HAMAP-Rule" id="MF_00222"/>
    </source>
</evidence>
<keyword evidence="4 6" id="KW-0560">Oxidoreductase</keyword>
<feature type="domain" description="SDH C-terminal" evidence="9">
    <location>
        <begin position="259"/>
        <end position="289"/>
    </location>
</feature>
<dbReference type="InterPro" id="IPR046346">
    <property type="entry name" value="Aminoacid_DH-like_N_sf"/>
</dbReference>
<proteinExistence type="inferred from homology"/>
<evidence type="ECO:0000313" key="10">
    <source>
        <dbReference type="EMBL" id="ADC47094.1"/>
    </source>
</evidence>
<dbReference type="FunFam" id="3.40.50.720:FF:000086">
    <property type="entry name" value="Quinate/shikimate dehydrogenase"/>
    <property type="match status" value="1"/>
</dbReference>
<evidence type="ECO:0000259" key="7">
    <source>
        <dbReference type="Pfam" id="PF01488"/>
    </source>
</evidence>
<protein>
    <recommendedName>
        <fullName evidence="1 6">Shikimate dehydrogenase (NADP(+))</fullName>
        <shortName evidence="6">SDH</shortName>
        <ecNumber evidence="1 6">1.1.1.25</ecNumber>
    </recommendedName>
</protein>
<dbReference type="SUPFAM" id="SSF51735">
    <property type="entry name" value="NAD(P)-binding Rossmann-fold domains"/>
    <property type="match status" value="1"/>
</dbReference>
<feature type="binding site" evidence="6">
    <location>
        <position position="91"/>
    </location>
    <ligand>
        <name>shikimate</name>
        <dbReference type="ChEBI" id="CHEBI:36208"/>
    </ligand>
</feature>
<dbReference type="KEGG" id="mru:mru_1244"/>
<dbReference type="NCBIfam" id="NF001319">
    <property type="entry name" value="PRK00258.3-3"/>
    <property type="match status" value="1"/>
</dbReference>
<dbReference type="GO" id="GO:0009423">
    <property type="term" value="P:chorismate biosynthetic process"/>
    <property type="evidence" value="ECO:0007669"/>
    <property type="project" value="UniProtKB-UniRule"/>
</dbReference>
<comment type="function">
    <text evidence="6">Involved in the biosynthesis of the chorismate, which leads to the biosynthesis of aromatic amino acids. Catalyzes the reversible NADPH linked reduction of 3-dehydroshikimate (DHSA) to yield shikimate (SA).</text>
</comment>
<dbReference type="Pfam" id="PF18317">
    <property type="entry name" value="SDH_C"/>
    <property type="match status" value="1"/>
</dbReference>